<evidence type="ECO:0000313" key="2">
    <source>
        <dbReference type="Proteomes" id="UP001189429"/>
    </source>
</evidence>
<proteinExistence type="predicted"/>
<name>A0ABN9TA64_9DINO</name>
<evidence type="ECO:0000313" key="1">
    <source>
        <dbReference type="EMBL" id="CAK0842076.1"/>
    </source>
</evidence>
<reference evidence="1" key="1">
    <citation type="submission" date="2023-10" db="EMBL/GenBank/DDBJ databases">
        <authorList>
            <person name="Chen Y."/>
            <person name="Shah S."/>
            <person name="Dougan E. K."/>
            <person name="Thang M."/>
            <person name="Chan C."/>
        </authorList>
    </citation>
    <scope>NUCLEOTIDE SEQUENCE [LARGE SCALE GENOMIC DNA]</scope>
</reference>
<feature type="non-terminal residue" evidence="1">
    <location>
        <position position="176"/>
    </location>
</feature>
<keyword evidence="2" id="KW-1185">Reference proteome</keyword>
<protein>
    <submittedName>
        <fullName evidence="1">Uncharacterized protein</fullName>
    </submittedName>
</protein>
<organism evidence="1 2">
    <name type="scientific">Prorocentrum cordatum</name>
    <dbReference type="NCBI Taxonomy" id="2364126"/>
    <lineage>
        <taxon>Eukaryota</taxon>
        <taxon>Sar</taxon>
        <taxon>Alveolata</taxon>
        <taxon>Dinophyceae</taxon>
        <taxon>Prorocentrales</taxon>
        <taxon>Prorocentraceae</taxon>
        <taxon>Prorocentrum</taxon>
    </lineage>
</organism>
<gene>
    <name evidence="1" type="ORF">PCOR1329_LOCUS37114</name>
</gene>
<feature type="non-terminal residue" evidence="1">
    <location>
        <position position="1"/>
    </location>
</feature>
<sequence>DRAHIEPPAEQAASPRTSDMAWHIGKIAESLQRTCCRVFHALTAWHDYEVKVNAANLRLQIAGASNLAPASIVCPWMSNFQYRAGATLEDFSTWMRDDILFWAMSRDNCKRYWLENDAPTGCDLPLLPEAGGNARLEPAAAREAYRSKLRRSRDRIMASTDPAKRSIRGLLVIGHA</sequence>
<comment type="caution">
    <text evidence="1">The sequence shown here is derived from an EMBL/GenBank/DDBJ whole genome shotgun (WGS) entry which is preliminary data.</text>
</comment>
<dbReference type="Proteomes" id="UP001189429">
    <property type="component" value="Unassembled WGS sequence"/>
</dbReference>
<accession>A0ABN9TA64</accession>
<dbReference type="EMBL" id="CAUYUJ010014504">
    <property type="protein sequence ID" value="CAK0842076.1"/>
    <property type="molecule type" value="Genomic_DNA"/>
</dbReference>